<feature type="domain" description="AAA+ ATPase" evidence="2">
    <location>
        <begin position="431"/>
        <end position="558"/>
    </location>
</feature>
<evidence type="ECO:0000256" key="1">
    <source>
        <dbReference type="SAM" id="MobiDB-lite"/>
    </source>
</evidence>
<dbReference type="PANTHER" id="PTHR46411:SF3">
    <property type="entry name" value="AAA+ ATPASE DOMAIN-CONTAINING PROTEIN"/>
    <property type="match status" value="1"/>
</dbReference>
<dbReference type="OrthoDB" id="10042665at2759"/>
<organism evidence="3 4">
    <name type="scientific">Fusarium albosuccineum</name>
    <dbReference type="NCBI Taxonomy" id="1237068"/>
    <lineage>
        <taxon>Eukaryota</taxon>
        <taxon>Fungi</taxon>
        <taxon>Dikarya</taxon>
        <taxon>Ascomycota</taxon>
        <taxon>Pezizomycotina</taxon>
        <taxon>Sordariomycetes</taxon>
        <taxon>Hypocreomycetidae</taxon>
        <taxon>Hypocreales</taxon>
        <taxon>Nectriaceae</taxon>
        <taxon>Fusarium</taxon>
        <taxon>Fusarium decemcellulare species complex</taxon>
    </lineage>
</organism>
<dbReference type="InterPro" id="IPR003593">
    <property type="entry name" value="AAA+_ATPase"/>
</dbReference>
<dbReference type="GO" id="GO:0005524">
    <property type="term" value="F:ATP binding"/>
    <property type="evidence" value="ECO:0007669"/>
    <property type="project" value="InterPro"/>
</dbReference>
<evidence type="ECO:0000313" key="4">
    <source>
        <dbReference type="Proteomes" id="UP000554235"/>
    </source>
</evidence>
<accession>A0A8H4L3S1</accession>
<gene>
    <name evidence="3" type="ORF">FALBO_12070</name>
</gene>
<dbReference type="InterPro" id="IPR054289">
    <property type="entry name" value="DUF7025"/>
</dbReference>
<dbReference type="Pfam" id="PF22942">
    <property type="entry name" value="DUF7025"/>
    <property type="match status" value="1"/>
</dbReference>
<dbReference type="GO" id="GO:0016887">
    <property type="term" value="F:ATP hydrolysis activity"/>
    <property type="evidence" value="ECO:0007669"/>
    <property type="project" value="InterPro"/>
</dbReference>
<dbReference type="InterPro" id="IPR003959">
    <property type="entry name" value="ATPase_AAA_core"/>
</dbReference>
<keyword evidence="3" id="KW-0378">Hydrolase</keyword>
<dbReference type="AlphaFoldDB" id="A0A8H4L3S1"/>
<dbReference type="CDD" id="cd19481">
    <property type="entry name" value="RecA-like_protease"/>
    <property type="match status" value="1"/>
</dbReference>
<feature type="region of interest" description="Disordered" evidence="1">
    <location>
        <begin position="1"/>
        <end position="38"/>
    </location>
</feature>
<sequence length="647" mass="74066">MAPLISITGPSPPDPSAQKPEPSTQETTEENTDEAKTLEELKKREKILRVDQIWDRKTQRYRFVKTAKPKNKKKKFGHYVITVARRISNQGTFHGDFVVDIRGPYLQEILSQIYREVDNISFDEVPSLDSKELELLFHALPVFVQKLDEQKKSKDPNHDMIFELEAVVAFTQEHFESRITKLQHFQTTLQIEFHSLWALFPPHCLAYGQDSLRQGRVYRVKNSAYEKNQDGSTNYLLAVDYLDSDGELVGYVRERPMSIPQFEGYVSIFDLTLFPLELHQSYPTILQDLVDRGDKVLKLRGRHFQDYKGHALDEKGQKFNSHGRVMIDPVTLEEIQPRNLLVPVIRKPLLIDNLTSEQKLLLNPVLYGFSLGDKTWGAFAVSGLKDVDWDDEMVNYLVLDQRRKDFIHALIRHHCSKSSEGFDDFVRDKGKGLVGLLAGPPGVGKTFTAEAVAEIAHRPLYMISSGELGEDSHSVQKRLIEVLELAEMWQAVVLLDEADVFLAQRDNENLSRNAITSVFLRHLEYYQGILLLTTNRLDTFDEAFQSRIHFCFQYEDLDAAARGTLWSEFLNRVKETTSAEIRVDETEMNRLSEIKLNGRQIKNVISIAQAVATEEKKPLTLDGIFTAIGFAQIAWEPATEAGRRTPE</sequence>
<proteinExistence type="predicted"/>
<dbReference type="InterPro" id="IPR027417">
    <property type="entry name" value="P-loop_NTPase"/>
</dbReference>
<dbReference type="InterPro" id="IPR056599">
    <property type="entry name" value="AAA_lid_fung"/>
</dbReference>
<dbReference type="Gene3D" id="3.40.50.300">
    <property type="entry name" value="P-loop containing nucleotide triphosphate hydrolases"/>
    <property type="match status" value="1"/>
</dbReference>
<dbReference type="EMBL" id="JAADYS010001778">
    <property type="protein sequence ID" value="KAF4461135.1"/>
    <property type="molecule type" value="Genomic_DNA"/>
</dbReference>
<evidence type="ECO:0000313" key="3">
    <source>
        <dbReference type="EMBL" id="KAF4461135.1"/>
    </source>
</evidence>
<comment type="caution">
    <text evidence="3">The sequence shown here is derived from an EMBL/GenBank/DDBJ whole genome shotgun (WGS) entry which is preliminary data.</text>
</comment>
<dbReference type="PANTHER" id="PTHR46411">
    <property type="entry name" value="FAMILY ATPASE, PUTATIVE-RELATED"/>
    <property type="match status" value="1"/>
</dbReference>
<keyword evidence="4" id="KW-1185">Reference proteome</keyword>
<dbReference type="Pfam" id="PF23232">
    <property type="entry name" value="AAA_lid_13"/>
    <property type="match status" value="1"/>
</dbReference>
<name>A0A8H4L3S1_9HYPO</name>
<evidence type="ECO:0000259" key="2">
    <source>
        <dbReference type="SMART" id="SM00382"/>
    </source>
</evidence>
<dbReference type="Pfam" id="PF00004">
    <property type="entry name" value="AAA"/>
    <property type="match status" value="1"/>
</dbReference>
<reference evidence="3 4" key="1">
    <citation type="submission" date="2020-01" db="EMBL/GenBank/DDBJ databases">
        <title>Identification and distribution of gene clusters putatively required for synthesis of sphingolipid metabolism inhibitors in phylogenetically diverse species of the filamentous fungus Fusarium.</title>
        <authorList>
            <person name="Kim H.-S."/>
            <person name="Busman M."/>
            <person name="Brown D.W."/>
            <person name="Divon H."/>
            <person name="Uhlig S."/>
            <person name="Proctor R.H."/>
        </authorList>
    </citation>
    <scope>NUCLEOTIDE SEQUENCE [LARGE SCALE GENOMIC DNA]</scope>
    <source>
        <strain evidence="3 4">NRRL 20459</strain>
    </source>
</reference>
<protein>
    <submittedName>
        <fullName evidence="3">P-loop containing nucleoside triphosphate hydrolase</fullName>
    </submittedName>
</protein>
<dbReference type="SUPFAM" id="SSF52540">
    <property type="entry name" value="P-loop containing nucleoside triphosphate hydrolases"/>
    <property type="match status" value="1"/>
</dbReference>
<dbReference type="SMART" id="SM00382">
    <property type="entry name" value="AAA"/>
    <property type="match status" value="1"/>
</dbReference>
<dbReference type="Proteomes" id="UP000554235">
    <property type="component" value="Unassembled WGS sequence"/>
</dbReference>